<dbReference type="PROSITE" id="PS50893">
    <property type="entry name" value="ABC_TRANSPORTER_2"/>
    <property type="match status" value="1"/>
</dbReference>
<dbReference type="GO" id="GO:0016887">
    <property type="term" value="F:ATP hydrolysis activity"/>
    <property type="evidence" value="ECO:0007669"/>
    <property type="project" value="InterPro"/>
</dbReference>
<dbReference type="InterPro" id="IPR050763">
    <property type="entry name" value="ABC_transporter_ATP-binding"/>
</dbReference>
<name>A0A846TCX1_9BACI</name>
<dbReference type="AlphaFoldDB" id="A0A846TCX1"/>
<dbReference type="EMBL" id="JAAVUM010000001">
    <property type="protein sequence ID" value="NKE04074.1"/>
    <property type="molecule type" value="Genomic_DNA"/>
</dbReference>
<gene>
    <name evidence="5" type="ORF">GWK17_01060</name>
</gene>
<keyword evidence="2" id="KW-0547">Nucleotide-binding</keyword>
<dbReference type="PANTHER" id="PTHR42711">
    <property type="entry name" value="ABC TRANSPORTER ATP-BINDING PROTEIN"/>
    <property type="match status" value="1"/>
</dbReference>
<dbReference type="Proteomes" id="UP000587942">
    <property type="component" value="Unassembled WGS sequence"/>
</dbReference>
<dbReference type="PROSITE" id="PS00211">
    <property type="entry name" value="ABC_TRANSPORTER_1"/>
    <property type="match status" value="1"/>
</dbReference>
<dbReference type="InterPro" id="IPR027417">
    <property type="entry name" value="P-loop_NTPase"/>
</dbReference>
<keyword evidence="1" id="KW-0813">Transport</keyword>
<dbReference type="PANTHER" id="PTHR42711:SF18">
    <property type="entry name" value="ABC TRANSPORTER, ATP-BINDING PROTEIN"/>
    <property type="match status" value="1"/>
</dbReference>
<comment type="caution">
    <text evidence="5">The sequence shown here is derived from an EMBL/GenBank/DDBJ whole genome shotgun (WGS) entry which is preliminary data.</text>
</comment>
<reference evidence="5 6" key="1">
    <citation type="submission" date="2020-03" db="EMBL/GenBank/DDBJ databases">
        <authorList>
            <person name="Sun Q."/>
        </authorList>
    </citation>
    <scope>NUCLEOTIDE SEQUENCE [LARGE SCALE GENOMIC DNA]</scope>
    <source>
        <strain evidence="5 6">KACC 21451</strain>
    </source>
</reference>
<dbReference type="SMART" id="SM00382">
    <property type="entry name" value="AAA"/>
    <property type="match status" value="1"/>
</dbReference>
<dbReference type="Pfam" id="PF00005">
    <property type="entry name" value="ABC_tran"/>
    <property type="match status" value="1"/>
</dbReference>
<evidence type="ECO:0000256" key="3">
    <source>
        <dbReference type="ARBA" id="ARBA00022840"/>
    </source>
</evidence>
<dbReference type="SUPFAM" id="SSF52540">
    <property type="entry name" value="P-loop containing nucleoside triphosphate hydrolases"/>
    <property type="match status" value="1"/>
</dbReference>
<dbReference type="GO" id="GO:0005524">
    <property type="term" value="F:ATP binding"/>
    <property type="evidence" value="ECO:0007669"/>
    <property type="project" value="UniProtKB-KW"/>
</dbReference>
<evidence type="ECO:0000259" key="4">
    <source>
        <dbReference type="PROSITE" id="PS50893"/>
    </source>
</evidence>
<dbReference type="Gene3D" id="3.40.50.300">
    <property type="entry name" value="P-loop containing nucleotide triphosphate hydrolases"/>
    <property type="match status" value="1"/>
</dbReference>
<proteinExistence type="predicted"/>
<evidence type="ECO:0000313" key="5">
    <source>
        <dbReference type="EMBL" id="NKE04074.1"/>
    </source>
</evidence>
<feature type="domain" description="ABC transporter" evidence="4">
    <location>
        <begin position="6"/>
        <end position="248"/>
    </location>
</feature>
<accession>A0A846TCX1</accession>
<protein>
    <submittedName>
        <fullName evidence="5">ABC transporter ATP-binding protein</fullName>
    </submittedName>
</protein>
<dbReference type="InterPro" id="IPR003593">
    <property type="entry name" value="AAA+_ATPase"/>
</dbReference>
<evidence type="ECO:0000256" key="2">
    <source>
        <dbReference type="ARBA" id="ARBA00022741"/>
    </source>
</evidence>
<dbReference type="InterPro" id="IPR017871">
    <property type="entry name" value="ABC_transporter-like_CS"/>
</dbReference>
<organism evidence="5 6">
    <name type="scientific">Mesobacillus selenatarsenatis</name>
    <dbReference type="NCBI Taxonomy" id="388741"/>
    <lineage>
        <taxon>Bacteria</taxon>
        <taxon>Bacillati</taxon>
        <taxon>Bacillota</taxon>
        <taxon>Bacilli</taxon>
        <taxon>Bacillales</taxon>
        <taxon>Bacillaceae</taxon>
        <taxon>Mesobacillus</taxon>
    </lineage>
</organism>
<dbReference type="RefSeq" id="WP_167830597.1">
    <property type="nucleotide sequence ID" value="NZ_JAAVUM010000001.1"/>
</dbReference>
<evidence type="ECO:0000256" key="1">
    <source>
        <dbReference type="ARBA" id="ARBA00022448"/>
    </source>
</evidence>
<evidence type="ECO:0000313" key="6">
    <source>
        <dbReference type="Proteomes" id="UP000587942"/>
    </source>
</evidence>
<dbReference type="InterPro" id="IPR003439">
    <property type="entry name" value="ABC_transporter-like_ATP-bd"/>
</dbReference>
<sequence>MNHNVIEVSNVNRSYTTDVGLFKKEKKKVDALKGITFSVKKGEIFGLLGPNGAGKTTMIKILSTMLIPHSGKVSILGLDPASDYRFLRPKINFILGGERNLYWRLSAYDNLSYFADLYKIPKSIKKGRIADLLKLVGLHDVAHQKVETFSKGMKQRLQIARGLVNNPEILFLDEPSIGLDPVSARQLRETLRKLNEQGTTILLTTHYMYEADELCDRIAFINKGEIIDIDSPSNLKKKMDNLSIIDCSVMGASSAQIETIKNLKSIYHIQVDRQDFAFTLRIQTAEPQLVVPFIYDSMKNSMITNLTISNPTLEDVYVRTIGENAS</sequence>
<keyword evidence="3 5" id="KW-0067">ATP-binding</keyword>